<dbReference type="GO" id="GO:0032259">
    <property type="term" value="P:methylation"/>
    <property type="evidence" value="ECO:0007669"/>
    <property type="project" value="UniProtKB-KW"/>
</dbReference>
<dbReference type="InterPro" id="IPR029063">
    <property type="entry name" value="SAM-dependent_MTases_sf"/>
</dbReference>
<accession>A0A0P9C2E8</accession>
<dbReference type="EMBL" id="FMUN01000001">
    <property type="protein sequence ID" value="SCX76891.1"/>
    <property type="molecule type" value="Genomic_DNA"/>
</dbReference>
<dbReference type="Gene3D" id="3.40.50.150">
    <property type="entry name" value="Vaccinia Virus protein VP39"/>
    <property type="match status" value="1"/>
</dbReference>
<organism evidence="1 2">
    <name type="scientific">Thiohalorhabdus denitrificans</name>
    <dbReference type="NCBI Taxonomy" id="381306"/>
    <lineage>
        <taxon>Bacteria</taxon>
        <taxon>Pseudomonadati</taxon>
        <taxon>Pseudomonadota</taxon>
        <taxon>Gammaproteobacteria</taxon>
        <taxon>Thiohalorhabdales</taxon>
        <taxon>Thiohalorhabdaceae</taxon>
        <taxon>Thiohalorhabdus</taxon>
    </lineage>
</organism>
<dbReference type="RefSeq" id="WP_054966965.1">
    <property type="nucleotide sequence ID" value="NZ_FMUN01000001.1"/>
</dbReference>
<proteinExistence type="predicted"/>
<gene>
    <name evidence="1" type="ORF">SAMN05661077_0334</name>
</gene>
<reference evidence="2" key="1">
    <citation type="submission" date="2016-10" db="EMBL/GenBank/DDBJ databases">
        <authorList>
            <person name="Varghese N."/>
        </authorList>
    </citation>
    <scope>NUCLEOTIDE SEQUENCE [LARGE SCALE GENOMIC DNA]</scope>
    <source>
        <strain evidence="2">HL 19</strain>
    </source>
</reference>
<evidence type="ECO:0000313" key="2">
    <source>
        <dbReference type="Proteomes" id="UP000183104"/>
    </source>
</evidence>
<dbReference type="CDD" id="cd02440">
    <property type="entry name" value="AdoMet_MTases"/>
    <property type="match status" value="1"/>
</dbReference>
<dbReference type="Proteomes" id="UP000183104">
    <property type="component" value="Unassembled WGS sequence"/>
</dbReference>
<keyword evidence="1" id="KW-0808">Transferase</keyword>
<keyword evidence="2" id="KW-1185">Reference proteome</keyword>
<dbReference type="GO" id="GO:0008168">
    <property type="term" value="F:methyltransferase activity"/>
    <property type="evidence" value="ECO:0007669"/>
    <property type="project" value="UniProtKB-KW"/>
</dbReference>
<evidence type="ECO:0000313" key="1">
    <source>
        <dbReference type="EMBL" id="SCX76891.1"/>
    </source>
</evidence>
<dbReference type="AlphaFoldDB" id="A0A0P9C2E8"/>
<name>A0A0P9C2E8_9GAMM</name>
<dbReference type="STRING" id="381306.AN478_12610"/>
<dbReference type="SUPFAM" id="SSF53335">
    <property type="entry name" value="S-adenosyl-L-methionine-dependent methyltransferases"/>
    <property type="match status" value="1"/>
</dbReference>
<sequence length="190" mass="21244">MQEPDWDKRYRERSVGDSDPVAVLEDNRHLLPAGGMALDLACGLGANAVLLAEQGLKTFAWDRSSVAVEKLAAWSRENLLPITAEVRDVVVWPPEPGRFDVIVVGHFLERQLAGALRDALNPGGLLFYQTFTQTRVSDRGPRTERFRLADNELLHLFADLQVLVYREEGRVGDTARGVRDEAQLVARKPE</sequence>
<dbReference type="OrthoDB" id="9804312at2"/>
<protein>
    <submittedName>
        <fullName evidence="1">Methyltransferase domain-containing protein</fullName>
    </submittedName>
</protein>
<dbReference type="Pfam" id="PF13489">
    <property type="entry name" value="Methyltransf_23"/>
    <property type="match status" value="1"/>
</dbReference>
<keyword evidence="1" id="KW-0489">Methyltransferase</keyword>